<keyword evidence="1" id="KW-0175">Coiled coil</keyword>
<feature type="coiled-coil region" evidence="1">
    <location>
        <begin position="724"/>
        <end position="758"/>
    </location>
</feature>
<feature type="region of interest" description="Disordered" evidence="2">
    <location>
        <begin position="198"/>
        <end position="224"/>
    </location>
</feature>
<dbReference type="RefSeq" id="XP_028142977.1">
    <property type="nucleotide sequence ID" value="XM_028287176.1"/>
</dbReference>
<reference evidence="4 5" key="1">
    <citation type="submission" date="2025-04" db="UniProtKB">
        <authorList>
            <consortium name="RefSeq"/>
        </authorList>
    </citation>
    <scope>IDENTIFICATION</scope>
    <source>
        <tissue evidence="4 5">Whole insect</tissue>
    </source>
</reference>
<feature type="coiled-coil region" evidence="1">
    <location>
        <begin position="313"/>
        <end position="393"/>
    </location>
</feature>
<accession>A0A6P7GDH6</accession>
<evidence type="ECO:0000256" key="1">
    <source>
        <dbReference type="SAM" id="Coils"/>
    </source>
</evidence>
<dbReference type="InterPro" id="IPR040248">
    <property type="entry name" value="RRBP1"/>
</dbReference>
<feature type="transmembrane region" description="Helical" evidence="3">
    <location>
        <begin position="6"/>
        <end position="23"/>
    </location>
</feature>
<organism evidence="5">
    <name type="scientific">Diabrotica virgifera virgifera</name>
    <name type="common">western corn rootworm</name>
    <dbReference type="NCBI Taxonomy" id="50390"/>
    <lineage>
        <taxon>Eukaryota</taxon>
        <taxon>Metazoa</taxon>
        <taxon>Ecdysozoa</taxon>
        <taxon>Arthropoda</taxon>
        <taxon>Hexapoda</taxon>
        <taxon>Insecta</taxon>
        <taxon>Pterygota</taxon>
        <taxon>Neoptera</taxon>
        <taxon>Endopterygota</taxon>
        <taxon>Coleoptera</taxon>
        <taxon>Polyphaga</taxon>
        <taxon>Cucujiformia</taxon>
        <taxon>Chrysomeloidea</taxon>
        <taxon>Chrysomelidae</taxon>
        <taxon>Galerucinae</taxon>
        <taxon>Diabroticina</taxon>
        <taxon>Diabroticites</taxon>
        <taxon>Diabrotica</taxon>
    </lineage>
</organism>
<feature type="region of interest" description="Disordered" evidence="2">
    <location>
        <begin position="44"/>
        <end position="93"/>
    </location>
</feature>
<dbReference type="RefSeq" id="XP_028142978.1">
    <property type="nucleotide sequence ID" value="XM_028287177.1"/>
</dbReference>
<keyword evidence="3" id="KW-0812">Transmembrane</keyword>
<feature type="compositionally biased region" description="Basic and acidic residues" evidence="2">
    <location>
        <begin position="81"/>
        <end position="93"/>
    </location>
</feature>
<dbReference type="PANTHER" id="PTHR18939:SF4">
    <property type="entry name" value="RIBOSOME-BINDING PROTEIN 1"/>
    <property type="match status" value="1"/>
</dbReference>
<gene>
    <name evidence="4 5" type="primary">LOC114336801</name>
</gene>
<protein>
    <submittedName>
        <fullName evidence="4 5">Ribosome-binding protein 1 isoform X1</fullName>
    </submittedName>
</protein>
<name>A0A6P7GDH6_DIAVI</name>
<dbReference type="PANTHER" id="PTHR18939">
    <property type="entry name" value="RIBOSOME BINDING PROTEIN-1"/>
    <property type="match status" value="1"/>
</dbReference>
<feature type="compositionally biased region" description="Basic and acidic residues" evidence="2">
    <location>
        <begin position="211"/>
        <end position="224"/>
    </location>
</feature>
<evidence type="ECO:0000313" key="5">
    <source>
        <dbReference type="RefSeq" id="XP_028142978.1"/>
    </source>
</evidence>
<feature type="coiled-coil region" evidence="1">
    <location>
        <begin position="523"/>
        <end position="641"/>
    </location>
</feature>
<dbReference type="GO" id="GO:0005789">
    <property type="term" value="C:endoplasmic reticulum membrane"/>
    <property type="evidence" value="ECO:0007669"/>
    <property type="project" value="TreeGrafter"/>
</dbReference>
<keyword evidence="3" id="KW-0472">Membrane</keyword>
<feature type="coiled-coil region" evidence="1">
    <location>
        <begin position="806"/>
        <end position="874"/>
    </location>
</feature>
<evidence type="ECO:0000256" key="2">
    <source>
        <dbReference type="SAM" id="MobiDB-lite"/>
    </source>
</evidence>
<sequence>MDLTILIFIALFAVASFLLFVVYKFGIKEKSYEEALAEQRQQTNILLGTKSKPKEKKSKKANKKPKEKPVQENDVNESENTENKENAHPSKLHVEFKEETEEVIITEELKLASSKESNKQKKVKKVRPILVKKEQSPQRIALEVVEAPIANHFEEIQPKDDFELLRSNSRDDIFKQEPVKEKVVKEKKQTTEVGVTAKNKKNAKTQQTEVGKQEKPAPPPEEKVEEKVIIEVIPAVPQTNGIVANTGKEKKKKKSEFNTKQQLSAERDGLINSVRKAELSKTEIQYLIDLLLNKQLEAPAVIDDWSEGKSDPVQKLKRQLAEKEKALVDEQQALVGAQAKLREIRSEQQAEKSQLQQKLRLLEESMQNKQIEIQAAANRYQVAAQKMQQIQNELSAEMMKTRKLMDDNNALQMQVQQYEVSIPQVQESEGIIMKLRTELNDAANSNQQLQQLAVDKDHQNQNLLMQIATLKDSMHDAQKKLEIYIRKENDWTREMSSLNTSQQKQFEEQRNLEHTVSQLNGLLHNANSEKAEATKIIAQLKADLQKTKEELNGLGDIPDSKNKHEVEILNLSNELSSTRNELSSKIEELQQNERKYKTELETSNKKYQLIQKELEEQKTKNNELRTKNWKVMEALNAAENKNKEPSKKPDIDVKQLSSEIISKEQDSQKQFMQRLFPDIEALKTLNSSDWQDQCAKLIEKYVRSLKEEQQHSSQHSSPQKSSEVIKLQAQIEHYKNTIDDTEGLLNELQKRVEQEEMTWRGQLAAKEAELENLKASHLSQNPVELPEFQGVEFAYKCIEKSLPMIINELQSKLVNLENLLSKEVEEKKKLLEECQLLKSQKTQRSTQADSTATIEKLSEEVNHLREQLRLEQTKNGDVGVCIKAQNCNNSSNGPSFLDHCLSSSSSVASSLIEDYKKPKNKKRKKKVSNVRNANICSNMGCQFLYCDGNSCGNNL</sequence>
<feature type="compositionally biased region" description="Basic residues" evidence="2">
    <location>
        <begin position="51"/>
        <end position="66"/>
    </location>
</feature>
<evidence type="ECO:0000256" key="3">
    <source>
        <dbReference type="SAM" id="Phobius"/>
    </source>
</evidence>
<dbReference type="AlphaFoldDB" id="A0A6P7GDH6"/>
<keyword evidence="3" id="KW-1133">Transmembrane helix</keyword>
<evidence type="ECO:0000313" key="4">
    <source>
        <dbReference type="RefSeq" id="XP_028142977.1"/>
    </source>
</evidence>
<feature type="coiled-coil region" evidence="1">
    <location>
        <begin position="432"/>
        <end position="487"/>
    </location>
</feature>
<proteinExistence type="predicted"/>